<dbReference type="EMBL" id="AACZ04051088">
    <property type="status" value="NOT_ANNOTATED_CDS"/>
    <property type="molecule type" value="Genomic_DNA"/>
</dbReference>
<feature type="region of interest" description="Disordered" evidence="1">
    <location>
        <begin position="772"/>
        <end position="792"/>
    </location>
</feature>
<accession>A0A2I3S070</accession>
<dbReference type="Ensembl" id="ENSPTRT00000076824.1">
    <property type="protein sequence ID" value="ENSPTRP00000070342.1"/>
    <property type="gene ID" value="ENSPTRG00000002822.6"/>
</dbReference>
<gene>
    <name evidence="2 4" type="primary">R3HCC1L</name>
</gene>
<dbReference type="FunCoup" id="A0A2I3S070">
    <property type="interactions" value="1686"/>
</dbReference>
<dbReference type="InParanoid" id="A0A2I3S070"/>
<reference evidence="2" key="2">
    <citation type="submission" date="2025-08" db="UniProtKB">
        <authorList>
            <consortium name="Ensembl"/>
        </authorList>
    </citation>
    <scope>IDENTIFICATION</scope>
</reference>
<evidence type="ECO:0000313" key="2">
    <source>
        <dbReference type="Ensembl" id="ENSPTRP00000070342.1"/>
    </source>
</evidence>
<proteinExistence type="predicted"/>
<reference evidence="2 3" key="1">
    <citation type="journal article" date="2005" name="Nature">
        <title>Initial sequence of the chimpanzee genome and comparison with the human genome.</title>
        <authorList>
            <consortium name="Chimpanzee sequencing and analysis consortium"/>
        </authorList>
    </citation>
    <scope>NUCLEOTIDE SEQUENCE [LARGE SCALE GENOMIC DNA]</scope>
</reference>
<name>A0A2I3S070_PANTR</name>
<dbReference type="GeneTree" id="ENSGT00530000063711"/>
<reference evidence="2" key="3">
    <citation type="submission" date="2025-09" db="UniProtKB">
        <authorList>
            <consortium name="Ensembl"/>
        </authorList>
    </citation>
    <scope>IDENTIFICATION</scope>
</reference>
<evidence type="ECO:0000313" key="4">
    <source>
        <dbReference type="VGNC" id="VGNC:5712"/>
    </source>
</evidence>
<protein>
    <submittedName>
        <fullName evidence="2">R3H domain and coiled-coil containing 1 like</fullName>
    </submittedName>
</protein>
<dbReference type="PANTHER" id="PTHR21678">
    <property type="entry name" value="GROWTH INHIBITION AND DIFFERENTIATION RELATED PROTEIN 88"/>
    <property type="match status" value="1"/>
</dbReference>
<dbReference type="Proteomes" id="UP000002277">
    <property type="component" value="Chromosome 10"/>
</dbReference>
<feature type="compositionally biased region" description="Basic and acidic residues" evidence="1">
    <location>
        <begin position="60"/>
        <end position="87"/>
    </location>
</feature>
<dbReference type="AlphaFoldDB" id="A0A2I3S070"/>
<dbReference type="Gene3D" id="3.30.70.330">
    <property type="match status" value="1"/>
</dbReference>
<dbReference type="CTD" id="27291"/>
<dbReference type="VGNC" id="VGNC:5712">
    <property type="gene designation" value="R3HCC1L"/>
</dbReference>
<keyword evidence="3" id="KW-1185">Reference proteome</keyword>
<dbReference type="PANTHER" id="PTHR21678:SF7">
    <property type="entry name" value="COILED-COIL DOMAIN-CONTAINING PROTEIN R3HCC1L"/>
    <property type="match status" value="1"/>
</dbReference>
<dbReference type="GeneID" id="450661"/>
<dbReference type="Bgee" id="ENSPTRG00000002822">
    <property type="expression patterns" value="Expressed in testis and 22 other cell types or tissues"/>
</dbReference>
<sequence length="792" mass="87848">MQQESERCRVRARRPDMALYVPKARRGAVLLKTGDEEESCGSPNSVVKEKQKESSLSQKEVFKDKPEARRLSINPDRKEHNCREGKKSSTKLRMDTCLQKTNRVCSKRGTTESKEVLSQGQQQGAPDAGVITNAPLQRHFKPKKVECLEVETTDVTGHERILLSQACLGISEAQVPSKPFQNVEFCDFSRHEPDGEAFEDKDLEGRIETDTKVLEILYEFPRVFSSVMKPENMIVPIKLSSDSEIVQQSMQTSDGILNPSSGGITTTSVPGSPDGVFDQTCIDFEVENVGGIANSTGFILDQKDTDSIPVTMGHISLSESTNDTVSPVMIRECEKNDSTADELHVKHEPPDTAVLAHETHRDSGFKNVGDITNKACMMDTTGMSCSDHVTVDSPYVVAVRIADETSINTRSFSKFVGMSADATPLHAARSGNDTEDFSNPSACSDIYAESISSHFTESTGKLIESLSDYASSLPIKKIAGSNYNTFLDSELSMLNGTKVLSDSAVGIDLGSTGDTTEALHELRTAEEFKTKEQDDSGNIEFGVSFPDRESLSMETSIEPKATETSHTEGITATEESWESMFNDDGDCLDPRLLQEGILMHIKPENHCSKLSGNTKSRESIQEPGFDYYNHEVPDIDLSDCEFPHVIEIYDFPQEFRTEDLLRVFCSYQKKGFDIKWVDDTHALGVFSSPITARDALGIKHTMVKIRPLSQATRAAKAKARAYAEFLQPAKERPETSAALARRLVISALGVRSKQSKTEREAELKKLQEARERKRLEAKQREDIWEGRDQSTV</sequence>
<dbReference type="InterPro" id="IPR012677">
    <property type="entry name" value="Nucleotide-bd_a/b_plait_sf"/>
</dbReference>
<evidence type="ECO:0000313" key="3">
    <source>
        <dbReference type="Proteomes" id="UP000002277"/>
    </source>
</evidence>
<organism evidence="2 3">
    <name type="scientific">Pan troglodytes</name>
    <name type="common">Chimpanzee</name>
    <dbReference type="NCBI Taxonomy" id="9598"/>
    <lineage>
        <taxon>Eukaryota</taxon>
        <taxon>Metazoa</taxon>
        <taxon>Chordata</taxon>
        <taxon>Craniata</taxon>
        <taxon>Vertebrata</taxon>
        <taxon>Euteleostomi</taxon>
        <taxon>Mammalia</taxon>
        <taxon>Eutheria</taxon>
        <taxon>Euarchontoglires</taxon>
        <taxon>Primates</taxon>
        <taxon>Haplorrhini</taxon>
        <taxon>Catarrhini</taxon>
        <taxon>Hominidae</taxon>
        <taxon>Pan</taxon>
    </lineage>
</organism>
<feature type="region of interest" description="Disordered" evidence="1">
    <location>
        <begin position="32"/>
        <end position="87"/>
    </location>
</feature>
<dbReference type="InterPro" id="IPR039884">
    <property type="entry name" value="R3HC1/R3HCL"/>
</dbReference>
<evidence type="ECO:0000256" key="1">
    <source>
        <dbReference type="SAM" id="MobiDB-lite"/>
    </source>
</evidence>